<evidence type="ECO:0000313" key="1">
    <source>
        <dbReference type="EMBL" id="SCC53749.1"/>
    </source>
</evidence>
<organism evidence="1 2">
    <name type="scientific">Bacillus wiedmannii</name>
    <dbReference type="NCBI Taxonomy" id="1890302"/>
    <lineage>
        <taxon>Bacteria</taxon>
        <taxon>Bacillati</taxon>
        <taxon>Bacillota</taxon>
        <taxon>Bacilli</taxon>
        <taxon>Bacillales</taxon>
        <taxon>Bacillaceae</taxon>
        <taxon>Bacillus</taxon>
        <taxon>Bacillus cereus group</taxon>
    </lineage>
</organism>
<dbReference type="EMBL" id="FMBE01000014">
    <property type="protein sequence ID" value="SCC53749.1"/>
    <property type="molecule type" value="Genomic_DNA"/>
</dbReference>
<sequence length="272" mass="32115">MGDVVVLDPACFIWDEEEFLGNKYIYYELLDKIIEMINLMEEHNVKFMLSSDTIDELINGFPVGLVSQEIKKNNLSDTINLIFSFLSRAPENIIDYIPEQSDIYSKPEIQRSHFSEELKEELKHLLKEISMTDNAISYLTIEEIWNESNMLNLYNFLDTLIKKIEVVRNPNELELYLNRNKRYFEPSPKHKKGSGWGTILPEYLEKECYYLIHTAILDTDAESEALYEYCQKYNEFVIFRITVNHTYHAYPISGEDVPKRVRDFLLKRAIHS</sequence>
<accession>A0A1C4FCL2</accession>
<evidence type="ECO:0000313" key="2">
    <source>
        <dbReference type="Proteomes" id="UP000196052"/>
    </source>
</evidence>
<gene>
    <name evidence="1" type="ORF">BC05F1_04280</name>
</gene>
<name>A0A1C4FCL2_9BACI</name>
<protein>
    <submittedName>
        <fullName evidence="1">Uncharacterized protein</fullName>
    </submittedName>
</protein>
<proteinExistence type="predicted"/>
<dbReference type="Proteomes" id="UP000196052">
    <property type="component" value="Unassembled WGS sequence"/>
</dbReference>
<dbReference type="AlphaFoldDB" id="A0A1C4FCL2"/>
<dbReference type="RefSeq" id="WP_088123128.1">
    <property type="nucleotide sequence ID" value="NZ_FMBE01000014.1"/>
</dbReference>
<reference evidence="2" key="1">
    <citation type="submission" date="2016-08" db="EMBL/GenBank/DDBJ databases">
        <authorList>
            <person name="Loux V."/>
            <person name="Rue O."/>
        </authorList>
    </citation>
    <scope>NUCLEOTIDE SEQUENCE [LARGE SCALE GENOMIC DNA]</scope>
    <source>
        <strain evidence="2">INRA Bc05-F1</strain>
    </source>
</reference>